<accession>A0A135IDP9</accession>
<protein>
    <recommendedName>
        <fullName evidence="3">SAM-dependent methyltransferase</fullName>
    </recommendedName>
</protein>
<dbReference type="InterPro" id="IPR029063">
    <property type="entry name" value="SAM-dependent_MTases_sf"/>
</dbReference>
<dbReference type="PIRSF" id="PIRSF028234">
    <property type="entry name" value="UCP028234"/>
    <property type="match status" value="1"/>
</dbReference>
<dbReference type="SUPFAM" id="SSF53335">
    <property type="entry name" value="S-adenosyl-L-methionine-dependent methyltransferases"/>
    <property type="match status" value="1"/>
</dbReference>
<dbReference type="EMBL" id="LNTY01000003">
    <property type="protein sequence ID" value="KXF83591.1"/>
    <property type="molecule type" value="Genomic_DNA"/>
</dbReference>
<name>A0A135IDP9_9GAMM</name>
<dbReference type="RefSeq" id="WP_067409719.1">
    <property type="nucleotide sequence ID" value="NZ_LNTY01000003.1"/>
</dbReference>
<comment type="caution">
    <text evidence="1">The sequence shown here is derived from an EMBL/GenBank/DDBJ whole genome shotgun (WGS) entry which is preliminary data.</text>
</comment>
<dbReference type="AlphaFoldDB" id="A0A135IDP9"/>
<dbReference type="Pfam" id="PF12847">
    <property type="entry name" value="Methyltransf_18"/>
    <property type="match status" value="1"/>
</dbReference>
<sequence length="225" mass="25710">MKIGKRLNQLHDMVNEPYDHIWDCCCDHGLLGAALLNSQPTAHIHFVDVVPTLIDALSNRLKLHFPENYRWEAVCMDAGQLPLATYSGRHLVIIAGIGGDLMMDMLSTLQGKNPDLTLDFLLCPVHHQYALRELLIARQFKLKEEKLVEENSRFYEMLLVTTHDDSNTLPDVTRTGSRLWLSDSDAQRKACENYLANTLAHYQRIQRGKPEQVSDIVTAYEQVRI</sequence>
<dbReference type="FunFam" id="3.40.50.150:FF:000442">
    <property type="entry name" value="tRNA (Adenine22-N1)-methyltransferase TrmK"/>
    <property type="match status" value="1"/>
</dbReference>
<dbReference type="Gene3D" id="3.40.50.150">
    <property type="entry name" value="Vaccinia Virus protein VP39"/>
    <property type="match status" value="1"/>
</dbReference>
<dbReference type="PANTHER" id="PTHR38451:SF1">
    <property type="entry name" value="TRNA (ADENINE(22)-N(1))-METHYLTRANSFERASE"/>
    <property type="match status" value="1"/>
</dbReference>
<evidence type="ECO:0000313" key="2">
    <source>
        <dbReference type="Proteomes" id="UP000070529"/>
    </source>
</evidence>
<evidence type="ECO:0000313" key="1">
    <source>
        <dbReference type="EMBL" id="KXF83591.1"/>
    </source>
</evidence>
<dbReference type="PANTHER" id="PTHR38451">
    <property type="entry name" value="TRNA (ADENINE(22)-N(1))-METHYLTRANSFERASE"/>
    <property type="match status" value="1"/>
</dbReference>
<reference evidence="1 2" key="1">
    <citation type="submission" date="2015-11" db="EMBL/GenBank/DDBJ databases">
        <title>Genomic Taxonomy of the Vibrionaceae.</title>
        <authorList>
            <person name="Gomez-Gil B."/>
            <person name="Enciso-Ibarra J."/>
        </authorList>
    </citation>
    <scope>NUCLEOTIDE SEQUENCE [LARGE SCALE GENOMIC DNA]</scope>
    <source>
        <strain evidence="1 2">CAIM 912</strain>
    </source>
</reference>
<organism evidence="1 2">
    <name type="scientific">Enterovibrio coralii</name>
    <dbReference type="NCBI Taxonomy" id="294935"/>
    <lineage>
        <taxon>Bacteria</taxon>
        <taxon>Pseudomonadati</taxon>
        <taxon>Pseudomonadota</taxon>
        <taxon>Gammaproteobacteria</taxon>
        <taxon>Vibrionales</taxon>
        <taxon>Vibrionaceae</taxon>
        <taxon>Enterovibrio</taxon>
    </lineage>
</organism>
<proteinExistence type="predicted"/>
<dbReference type="STRING" id="294935.ATN88_24510"/>
<evidence type="ECO:0008006" key="3">
    <source>
        <dbReference type="Google" id="ProtNLM"/>
    </source>
</evidence>
<keyword evidence="2" id="KW-1185">Reference proteome</keyword>
<dbReference type="Proteomes" id="UP000070529">
    <property type="component" value="Unassembled WGS sequence"/>
</dbReference>
<dbReference type="InterPro" id="IPR016876">
    <property type="entry name" value="UCP028234"/>
</dbReference>
<gene>
    <name evidence="1" type="ORF">ATN88_24510</name>
</gene>